<feature type="chain" id="PRO_5026320836" evidence="1">
    <location>
        <begin position="27"/>
        <end position="355"/>
    </location>
</feature>
<organism evidence="3 4">
    <name type="scientific">Duganella guangzhouensis</name>
    <dbReference type="NCBI Taxonomy" id="2666084"/>
    <lineage>
        <taxon>Bacteria</taxon>
        <taxon>Pseudomonadati</taxon>
        <taxon>Pseudomonadota</taxon>
        <taxon>Betaproteobacteria</taxon>
        <taxon>Burkholderiales</taxon>
        <taxon>Oxalobacteraceae</taxon>
        <taxon>Telluria group</taxon>
        <taxon>Duganella</taxon>
    </lineage>
</organism>
<dbReference type="AlphaFoldDB" id="A0A6I2KX46"/>
<gene>
    <name evidence="3" type="ORF">GJ699_11860</name>
</gene>
<dbReference type="SUPFAM" id="SSF53850">
    <property type="entry name" value="Periplasmic binding protein-like II"/>
    <property type="match status" value="1"/>
</dbReference>
<keyword evidence="4" id="KW-1185">Reference proteome</keyword>
<feature type="signal peptide" evidence="1">
    <location>
        <begin position="1"/>
        <end position="26"/>
    </location>
</feature>
<evidence type="ECO:0000313" key="3">
    <source>
        <dbReference type="EMBL" id="MRW90685.1"/>
    </source>
</evidence>
<dbReference type="Pfam" id="PF09084">
    <property type="entry name" value="NMT1"/>
    <property type="match status" value="1"/>
</dbReference>
<sequence>MFDAFVVQRRRLLAAAALLISGAAFAAPAAGLPETVRIAAVARNATGGKTAFAGSSALVANQGWLATELGKLGVRLEWVPVTTNSVAVQVNEAFANKSIDFAQYGDLPSIIANASGLQTRLVVPGGSLSNTYLVVPYNSTARSIQDLKGKKIALHRGRPWEYPFARLLEASGLKTGDVKLLNLNPQAGAAALASGSADAFFTLSDAFLLEDKKIGRIIWASKTPPQDWKMRAELWGSADFLAKYPQLAQLVTTAYVRAHQIASVDGGREEYIRTEALSGQPESVVRRELDGDARPWKQRWSPRLTPEVKAHYAAEALYAKQAGLIGKPLDTSTLYAPQFVEQALVDLKLQQYWAP</sequence>
<dbReference type="EMBL" id="WKJK01000005">
    <property type="protein sequence ID" value="MRW90685.1"/>
    <property type="molecule type" value="Genomic_DNA"/>
</dbReference>
<proteinExistence type="predicted"/>
<comment type="caution">
    <text evidence="3">The sequence shown here is derived from an EMBL/GenBank/DDBJ whole genome shotgun (WGS) entry which is preliminary data.</text>
</comment>
<accession>A0A6I2KX46</accession>
<evidence type="ECO:0000313" key="4">
    <source>
        <dbReference type="Proteomes" id="UP000433309"/>
    </source>
</evidence>
<protein>
    <submittedName>
        <fullName evidence="3">PhnD/SsuA/transferrin family substrate-binding protein</fullName>
    </submittedName>
</protein>
<dbReference type="PROSITE" id="PS51318">
    <property type="entry name" value="TAT"/>
    <property type="match status" value="1"/>
</dbReference>
<dbReference type="Gene3D" id="3.40.190.10">
    <property type="entry name" value="Periplasmic binding protein-like II"/>
    <property type="match status" value="2"/>
</dbReference>
<evidence type="ECO:0000256" key="1">
    <source>
        <dbReference type="SAM" id="SignalP"/>
    </source>
</evidence>
<feature type="domain" description="SsuA/THI5-like" evidence="2">
    <location>
        <begin position="88"/>
        <end position="261"/>
    </location>
</feature>
<dbReference type="Proteomes" id="UP000433309">
    <property type="component" value="Unassembled WGS sequence"/>
</dbReference>
<reference evidence="3 4" key="1">
    <citation type="submission" date="2019-11" db="EMBL/GenBank/DDBJ databases">
        <title>Novel species isolated from a subtropical stream in China.</title>
        <authorList>
            <person name="Lu H."/>
        </authorList>
    </citation>
    <scope>NUCLEOTIDE SEQUENCE [LARGE SCALE GENOMIC DNA]</scope>
    <source>
        <strain evidence="3 4">FT80W</strain>
    </source>
</reference>
<dbReference type="PANTHER" id="PTHR30024:SF21">
    <property type="entry name" value="ABC TRANSPORTER SUBSTRATE-BINDING PROTEIN"/>
    <property type="match status" value="1"/>
</dbReference>
<name>A0A6I2KX46_9BURK</name>
<keyword evidence="1" id="KW-0732">Signal</keyword>
<evidence type="ECO:0000259" key="2">
    <source>
        <dbReference type="Pfam" id="PF09084"/>
    </source>
</evidence>
<dbReference type="InterPro" id="IPR015168">
    <property type="entry name" value="SsuA/THI5"/>
</dbReference>
<dbReference type="InterPro" id="IPR006311">
    <property type="entry name" value="TAT_signal"/>
</dbReference>
<dbReference type="RefSeq" id="WP_154376385.1">
    <property type="nucleotide sequence ID" value="NZ_WKJK01000005.1"/>
</dbReference>
<dbReference type="PANTHER" id="PTHR30024">
    <property type="entry name" value="ALIPHATIC SULFONATES-BINDING PROTEIN-RELATED"/>
    <property type="match status" value="1"/>
</dbReference>